<feature type="region of interest" description="Disordered" evidence="2">
    <location>
        <begin position="1"/>
        <end position="20"/>
    </location>
</feature>
<evidence type="ECO:0000313" key="3">
    <source>
        <dbReference type="EMBL" id="KAL0481945.1"/>
    </source>
</evidence>
<feature type="region of interest" description="Disordered" evidence="2">
    <location>
        <begin position="87"/>
        <end position="152"/>
    </location>
</feature>
<feature type="compositionally biased region" description="Basic and acidic residues" evidence="2">
    <location>
        <begin position="87"/>
        <end position="105"/>
    </location>
</feature>
<accession>A0AAW2YXT6</accession>
<feature type="compositionally biased region" description="Basic residues" evidence="2">
    <location>
        <begin position="106"/>
        <end position="116"/>
    </location>
</feature>
<comment type="caution">
    <text evidence="3">The sequence shown here is derived from an EMBL/GenBank/DDBJ whole genome shotgun (WGS) entry which is preliminary data.</text>
</comment>
<keyword evidence="4" id="KW-1185">Reference proteome</keyword>
<reference evidence="3 4" key="1">
    <citation type="submission" date="2024-03" db="EMBL/GenBank/DDBJ databases">
        <title>The Acrasis kona genome and developmental transcriptomes reveal deep origins of eukaryotic multicellular pathways.</title>
        <authorList>
            <person name="Sheikh S."/>
            <person name="Fu C.-J."/>
            <person name="Brown M.W."/>
            <person name="Baldauf S.L."/>
        </authorList>
    </citation>
    <scope>NUCLEOTIDE SEQUENCE [LARGE SCALE GENOMIC DNA]</scope>
    <source>
        <strain evidence="3 4">ATCC MYA-3509</strain>
    </source>
</reference>
<dbReference type="AlphaFoldDB" id="A0AAW2YXT6"/>
<name>A0AAW2YXT6_9EUKA</name>
<organism evidence="3 4">
    <name type="scientific">Acrasis kona</name>
    <dbReference type="NCBI Taxonomy" id="1008807"/>
    <lineage>
        <taxon>Eukaryota</taxon>
        <taxon>Discoba</taxon>
        <taxon>Heterolobosea</taxon>
        <taxon>Tetramitia</taxon>
        <taxon>Eutetramitia</taxon>
        <taxon>Acrasidae</taxon>
        <taxon>Acrasis</taxon>
    </lineage>
</organism>
<dbReference type="Proteomes" id="UP001431209">
    <property type="component" value="Unassembled WGS sequence"/>
</dbReference>
<protein>
    <submittedName>
        <fullName evidence="3">Uncharacterized protein</fullName>
    </submittedName>
</protein>
<dbReference type="PANTHER" id="PTHR13602:SF2">
    <property type="entry name" value="UPF0488 PROTEIN C8ORF33"/>
    <property type="match status" value="1"/>
</dbReference>
<proteinExistence type="inferred from homology"/>
<evidence type="ECO:0000256" key="1">
    <source>
        <dbReference type="ARBA" id="ARBA00005707"/>
    </source>
</evidence>
<comment type="similarity">
    <text evidence="1">Belongs to the UPF0488 family.</text>
</comment>
<sequence length="152" mass="17886">MPPKRPTGAPKLPQLDPEKQKEYDEELQWCIYQLELGLKRTDVDEEQEKESKAVIAKFKSPLLNFIEKRQLMRTIFGSDYKELMKKYQSEDQQREELKKKHDEKKAKKKANKKAKKLAAEQEALKQADNQQPVENIPTTTTTEPTQQEQEKQ</sequence>
<gene>
    <name evidence="3" type="ORF">AKO1_013189</name>
</gene>
<feature type="compositionally biased region" description="Low complexity" evidence="2">
    <location>
        <begin position="137"/>
        <end position="152"/>
    </location>
</feature>
<dbReference type="InterPro" id="IPR029274">
    <property type="entry name" value="DUF4615"/>
</dbReference>
<dbReference type="EMBL" id="JAOPGA020000798">
    <property type="protein sequence ID" value="KAL0481945.1"/>
    <property type="molecule type" value="Genomic_DNA"/>
</dbReference>
<evidence type="ECO:0000313" key="4">
    <source>
        <dbReference type="Proteomes" id="UP001431209"/>
    </source>
</evidence>
<dbReference type="PANTHER" id="PTHR13602">
    <property type="entry name" value="UPF0488 PROTEIN C8ORF33"/>
    <property type="match status" value="1"/>
</dbReference>
<dbReference type="Pfam" id="PF15393">
    <property type="entry name" value="DUF4615"/>
    <property type="match status" value="1"/>
</dbReference>
<evidence type="ECO:0000256" key="2">
    <source>
        <dbReference type="SAM" id="MobiDB-lite"/>
    </source>
</evidence>